<evidence type="ECO:0000313" key="4">
    <source>
        <dbReference type="EMBL" id="MDR5876073.1"/>
    </source>
</evidence>
<dbReference type="InterPro" id="IPR000182">
    <property type="entry name" value="GNAT_dom"/>
</dbReference>
<protein>
    <submittedName>
        <fullName evidence="4">GNAT family N-acetyltransferase</fullName>
    </submittedName>
</protein>
<dbReference type="CDD" id="cd04301">
    <property type="entry name" value="NAT_SF"/>
    <property type="match status" value="1"/>
</dbReference>
<comment type="caution">
    <text evidence="4">The sequence shown here is derived from an EMBL/GenBank/DDBJ whole genome shotgun (WGS) entry which is preliminary data.</text>
</comment>
<dbReference type="PANTHER" id="PTHR43420:SF12">
    <property type="entry name" value="N-ACETYLTRANSFERASE DOMAIN-CONTAINING PROTEIN"/>
    <property type="match status" value="1"/>
</dbReference>
<evidence type="ECO:0000313" key="5">
    <source>
        <dbReference type="Proteomes" id="UP001269267"/>
    </source>
</evidence>
<dbReference type="Proteomes" id="UP001269267">
    <property type="component" value="Unassembled WGS sequence"/>
</dbReference>
<dbReference type="InterPro" id="IPR050680">
    <property type="entry name" value="YpeA/RimI_acetyltransf"/>
</dbReference>
<dbReference type="InterPro" id="IPR016181">
    <property type="entry name" value="Acyl_CoA_acyltransferase"/>
</dbReference>
<dbReference type="SUPFAM" id="SSF55729">
    <property type="entry name" value="Acyl-CoA N-acyltransferases (Nat)"/>
    <property type="match status" value="1"/>
</dbReference>
<proteinExistence type="predicted"/>
<dbReference type="PROSITE" id="PS51186">
    <property type="entry name" value="GNAT"/>
    <property type="match status" value="1"/>
</dbReference>
<keyword evidence="2" id="KW-0012">Acyltransferase</keyword>
<dbReference type="RefSeq" id="WP_230447288.1">
    <property type="nucleotide sequence ID" value="NZ_JARWAI010000011.1"/>
</dbReference>
<dbReference type="PANTHER" id="PTHR43420">
    <property type="entry name" value="ACETYLTRANSFERASE"/>
    <property type="match status" value="1"/>
</dbReference>
<evidence type="ECO:0000256" key="2">
    <source>
        <dbReference type="ARBA" id="ARBA00023315"/>
    </source>
</evidence>
<organism evidence="4 5">
    <name type="scientific">Vreelandella gomseomensis</name>
    <dbReference type="NCBI Taxonomy" id="370766"/>
    <lineage>
        <taxon>Bacteria</taxon>
        <taxon>Pseudomonadati</taxon>
        <taxon>Pseudomonadota</taxon>
        <taxon>Gammaproteobacteria</taxon>
        <taxon>Oceanospirillales</taxon>
        <taxon>Halomonadaceae</taxon>
        <taxon>Vreelandella</taxon>
    </lineage>
</organism>
<keyword evidence="1" id="KW-0808">Transferase</keyword>
<reference evidence="4 5" key="1">
    <citation type="submission" date="2023-04" db="EMBL/GenBank/DDBJ databases">
        <title>A long-awaited taxogenomic arrangement of the family Halomonadaceae.</title>
        <authorList>
            <person name="De La Haba R."/>
            <person name="Chuvochina M."/>
            <person name="Wittouck S."/>
            <person name="Arahal D.R."/>
            <person name="Sanchez-Porro C."/>
            <person name="Hugenholtz P."/>
            <person name="Ventosa A."/>
        </authorList>
    </citation>
    <scope>NUCLEOTIDE SEQUENCE [LARGE SCALE GENOMIC DNA]</scope>
    <source>
        <strain evidence="4 5">DSM 18042</strain>
    </source>
</reference>
<dbReference type="Pfam" id="PF00583">
    <property type="entry name" value="Acetyltransf_1"/>
    <property type="match status" value="1"/>
</dbReference>
<gene>
    <name evidence="4" type="ORF">QC815_14230</name>
</gene>
<dbReference type="Gene3D" id="3.40.630.30">
    <property type="match status" value="1"/>
</dbReference>
<evidence type="ECO:0000256" key="1">
    <source>
        <dbReference type="ARBA" id="ARBA00022679"/>
    </source>
</evidence>
<evidence type="ECO:0000259" key="3">
    <source>
        <dbReference type="PROSITE" id="PS51186"/>
    </source>
</evidence>
<accession>A0ABU1GF15</accession>
<dbReference type="EMBL" id="JARWAI010000011">
    <property type="protein sequence ID" value="MDR5876073.1"/>
    <property type="molecule type" value="Genomic_DNA"/>
</dbReference>
<feature type="domain" description="N-acetyltransferase" evidence="3">
    <location>
        <begin position="1"/>
        <end position="141"/>
    </location>
</feature>
<name>A0ABU1GF15_9GAMM</name>
<keyword evidence="5" id="KW-1185">Reference proteome</keyword>
<sequence>MEAIIRRTDDKEFAERIIRQNMSAYYRQLDMHWDTDLFDKQWGDLDSYELVINAARVGLLCINHDANAYYIRELQIDPEWQRQGLGTTAIRYTMDIAQQAGIRLIRLRVFSINPATALYERMGFRICKTEDNTHYMERCIL</sequence>